<proteinExistence type="predicted"/>
<dbReference type="EMBL" id="CAJNOK010022851">
    <property type="protein sequence ID" value="CAF1354312.1"/>
    <property type="molecule type" value="Genomic_DNA"/>
</dbReference>
<gene>
    <name evidence="1" type="ORF">OVA965_LOCUS30947</name>
    <name evidence="2" type="ORF">TMI583_LOCUS31763</name>
</gene>
<evidence type="ECO:0000313" key="3">
    <source>
        <dbReference type="Proteomes" id="UP000682733"/>
    </source>
</evidence>
<sequence length="42" mass="4878">NLQAIGPRTAQFDGVKTCFEEIDHLRKINGLIDTIKMYRYAH</sequence>
<protein>
    <submittedName>
        <fullName evidence="2">Uncharacterized protein</fullName>
    </submittedName>
</protein>
<evidence type="ECO:0000313" key="2">
    <source>
        <dbReference type="EMBL" id="CAF4164706.1"/>
    </source>
</evidence>
<dbReference type="Proteomes" id="UP000677228">
    <property type="component" value="Unassembled WGS sequence"/>
</dbReference>
<comment type="caution">
    <text evidence="2">The sequence shown here is derived from an EMBL/GenBank/DDBJ whole genome shotgun (WGS) entry which is preliminary data.</text>
</comment>
<reference evidence="2" key="1">
    <citation type="submission" date="2021-02" db="EMBL/GenBank/DDBJ databases">
        <authorList>
            <person name="Nowell W R."/>
        </authorList>
    </citation>
    <scope>NUCLEOTIDE SEQUENCE</scope>
</reference>
<dbReference type="Proteomes" id="UP000682733">
    <property type="component" value="Unassembled WGS sequence"/>
</dbReference>
<feature type="non-terminal residue" evidence="2">
    <location>
        <position position="1"/>
    </location>
</feature>
<accession>A0A8S2RI25</accession>
<name>A0A8S2RI25_9BILA</name>
<evidence type="ECO:0000313" key="1">
    <source>
        <dbReference type="EMBL" id="CAF1354312.1"/>
    </source>
</evidence>
<dbReference type="EMBL" id="CAJOBA010044495">
    <property type="protein sequence ID" value="CAF4164706.1"/>
    <property type="molecule type" value="Genomic_DNA"/>
</dbReference>
<organism evidence="2 3">
    <name type="scientific">Didymodactylos carnosus</name>
    <dbReference type="NCBI Taxonomy" id="1234261"/>
    <lineage>
        <taxon>Eukaryota</taxon>
        <taxon>Metazoa</taxon>
        <taxon>Spiralia</taxon>
        <taxon>Gnathifera</taxon>
        <taxon>Rotifera</taxon>
        <taxon>Eurotatoria</taxon>
        <taxon>Bdelloidea</taxon>
        <taxon>Philodinida</taxon>
        <taxon>Philodinidae</taxon>
        <taxon>Didymodactylos</taxon>
    </lineage>
</organism>
<dbReference type="AlphaFoldDB" id="A0A8S2RI25"/>